<dbReference type="SMART" id="SM00899">
    <property type="entry name" value="FeoA"/>
    <property type="match status" value="1"/>
</dbReference>
<evidence type="ECO:0000313" key="3">
    <source>
        <dbReference type="EMBL" id="OIR15072.1"/>
    </source>
</evidence>
<keyword evidence="1" id="KW-0408">Iron</keyword>
<dbReference type="InterPro" id="IPR007167">
    <property type="entry name" value="Fe-transptr_FeoA-like"/>
</dbReference>
<evidence type="ECO:0000256" key="1">
    <source>
        <dbReference type="ARBA" id="ARBA00023004"/>
    </source>
</evidence>
<reference evidence="3" key="1">
    <citation type="submission" date="2016-10" db="EMBL/GenBank/DDBJ databases">
        <title>Sequence of Gallionella enrichment culture.</title>
        <authorList>
            <person name="Poehlein A."/>
            <person name="Muehling M."/>
            <person name="Daniel R."/>
        </authorList>
    </citation>
    <scope>NUCLEOTIDE SEQUENCE</scope>
</reference>
<comment type="caution">
    <text evidence="3">The sequence shown here is derived from an EMBL/GenBank/DDBJ whole genome shotgun (WGS) entry which is preliminary data.</text>
</comment>
<name>A0A1J5TFW3_9ZZZZ</name>
<dbReference type="GO" id="GO:0046914">
    <property type="term" value="F:transition metal ion binding"/>
    <property type="evidence" value="ECO:0007669"/>
    <property type="project" value="InterPro"/>
</dbReference>
<feature type="domain" description="Ferrous iron transporter FeoA-like" evidence="2">
    <location>
        <begin position="12"/>
        <end position="81"/>
    </location>
</feature>
<sequence length="84" mass="9102">MSSESQNQADRVPLSQLLSGEKGRVYDLKGEATVCARLREMGFCESAVVEKVGGTFTVLCQVCGTRIALNSRAAEHILVEKLES</sequence>
<proteinExistence type="predicted"/>
<dbReference type="AlphaFoldDB" id="A0A1J5TFW3"/>
<gene>
    <name evidence="3" type="ORF">GALL_41910</name>
</gene>
<dbReference type="SUPFAM" id="SSF50037">
    <property type="entry name" value="C-terminal domain of transcriptional repressors"/>
    <property type="match status" value="1"/>
</dbReference>
<dbReference type="EMBL" id="MLJW01000010">
    <property type="protein sequence ID" value="OIR15072.1"/>
    <property type="molecule type" value="Genomic_DNA"/>
</dbReference>
<dbReference type="Gene3D" id="2.30.30.90">
    <property type="match status" value="1"/>
</dbReference>
<dbReference type="InterPro" id="IPR008988">
    <property type="entry name" value="Transcriptional_repressor_C"/>
</dbReference>
<protein>
    <submittedName>
        <fullName evidence="3">FeoA domain protein</fullName>
    </submittedName>
</protein>
<accession>A0A1J5TFW3</accession>
<dbReference type="InterPro" id="IPR038157">
    <property type="entry name" value="FeoA_core_dom"/>
</dbReference>
<dbReference type="Pfam" id="PF04023">
    <property type="entry name" value="FeoA"/>
    <property type="match status" value="1"/>
</dbReference>
<evidence type="ECO:0000259" key="2">
    <source>
        <dbReference type="SMART" id="SM00899"/>
    </source>
</evidence>
<organism evidence="3">
    <name type="scientific">mine drainage metagenome</name>
    <dbReference type="NCBI Taxonomy" id="410659"/>
    <lineage>
        <taxon>unclassified sequences</taxon>
        <taxon>metagenomes</taxon>
        <taxon>ecological metagenomes</taxon>
    </lineage>
</organism>